<keyword evidence="1" id="KW-0812">Transmembrane</keyword>
<name>A0A2T0U140_9SPHI</name>
<protein>
    <recommendedName>
        <fullName evidence="4">NnrS protein</fullName>
    </recommendedName>
</protein>
<feature type="transmembrane region" description="Helical" evidence="1">
    <location>
        <begin position="43"/>
        <end position="64"/>
    </location>
</feature>
<feature type="transmembrane region" description="Helical" evidence="1">
    <location>
        <begin position="233"/>
        <end position="253"/>
    </location>
</feature>
<keyword evidence="3" id="KW-1185">Reference proteome</keyword>
<dbReference type="AlphaFoldDB" id="A0A2T0U140"/>
<evidence type="ECO:0000313" key="3">
    <source>
        <dbReference type="Proteomes" id="UP000238034"/>
    </source>
</evidence>
<comment type="caution">
    <text evidence="2">The sequence shown here is derived from an EMBL/GenBank/DDBJ whole genome shotgun (WGS) entry which is preliminary data.</text>
</comment>
<keyword evidence="1" id="KW-0472">Membrane</keyword>
<keyword evidence="1" id="KW-1133">Transmembrane helix</keyword>
<gene>
    <name evidence="2" type="ORF">B0I27_107146</name>
</gene>
<evidence type="ECO:0008006" key="4">
    <source>
        <dbReference type="Google" id="ProtNLM"/>
    </source>
</evidence>
<feature type="transmembrane region" description="Helical" evidence="1">
    <location>
        <begin position="265"/>
        <end position="289"/>
    </location>
</feature>
<feature type="transmembrane region" description="Helical" evidence="1">
    <location>
        <begin position="362"/>
        <end position="379"/>
    </location>
</feature>
<feature type="transmembrane region" description="Helical" evidence="1">
    <location>
        <begin position="76"/>
        <end position="96"/>
    </location>
</feature>
<feature type="transmembrane region" description="Helical" evidence="1">
    <location>
        <begin position="208"/>
        <end position="227"/>
    </location>
</feature>
<feature type="transmembrane region" description="Helical" evidence="1">
    <location>
        <begin position="102"/>
        <end position="123"/>
    </location>
</feature>
<proteinExistence type="predicted"/>
<dbReference type="EMBL" id="PVTH01000007">
    <property type="protein sequence ID" value="PRY51558.1"/>
    <property type="molecule type" value="Genomic_DNA"/>
</dbReference>
<evidence type="ECO:0000256" key="1">
    <source>
        <dbReference type="SAM" id="Phobius"/>
    </source>
</evidence>
<feature type="transmembrane region" description="Helical" evidence="1">
    <location>
        <begin position="333"/>
        <end position="356"/>
    </location>
</feature>
<sequence length="404" mass="45910">MNVINSINFERWTVVSFIILALFGAILRYMLCFPLPGISYMNILHAHSHYAFGGWVFLALVILIGKHLSLPSSPGFKWLMLIALLSSIGMLVSFSIQGYKAIPIAFSTLFLLVTYWFAVLVYPKLNLIEDTNSRLFVKAGIWCLVLSSIGPLALGALKATGNTGAIYQNAIYFYLHFQMNGWMLLTALGLIFKNYVRFYKSASISIQPWIYGFIISSFPLFFIFTLWSKPSSWIGEIAFLAALINAVSWFGIVQKTFCIIKKAPLMIQVALFAVSLKVLFQILVCVPQVGEWTFSNRNLIIGYVHLLTLGCVTPVLLHLFTRHLNLRYIERSYIALVVVYLTLLFVQPVLSLYRIAIPNYQHLLLCISLLFCLSGLCYYQKLFPLTKRKNTSKNQVQITLTRLF</sequence>
<feature type="transmembrane region" description="Helical" evidence="1">
    <location>
        <begin position="177"/>
        <end position="196"/>
    </location>
</feature>
<dbReference type="RefSeq" id="WP_106293913.1">
    <property type="nucleotide sequence ID" value="NZ_PVTH01000007.1"/>
</dbReference>
<dbReference type="Proteomes" id="UP000238034">
    <property type="component" value="Unassembled WGS sequence"/>
</dbReference>
<accession>A0A2T0U140</accession>
<reference evidence="2 3" key="1">
    <citation type="submission" date="2018-03" db="EMBL/GenBank/DDBJ databases">
        <title>Genomic Encyclopedia of Type Strains, Phase III (KMG-III): the genomes of soil and plant-associated and newly described type strains.</title>
        <authorList>
            <person name="Whitman W."/>
        </authorList>
    </citation>
    <scope>NUCLEOTIDE SEQUENCE [LARGE SCALE GENOMIC DNA]</scope>
    <source>
        <strain evidence="2 3">CGMCC 1.9313</strain>
    </source>
</reference>
<dbReference type="OrthoDB" id="2827525at2"/>
<organism evidence="2 3">
    <name type="scientific">Arcticibacter pallidicorallinus</name>
    <dbReference type="NCBI Taxonomy" id="1259464"/>
    <lineage>
        <taxon>Bacteria</taxon>
        <taxon>Pseudomonadati</taxon>
        <taxon>Bacteroidota</taxon>
        <taxon>Sphingobacteriia</taxon>
        <taxon>Sphingobacteriales</taxon>
        <taxon>Sphingobacteriaceae</taxon>
        <taxon>Arcticibacter</taxon>
    </lineage>
</organism>
<feature type="transmembrane region" description="Helical" evidence="1">
    <location>
        <begin position="301"/>
        <end position="321"/>
    </location>
</feature>
<feature type="transmembrane region" description="Helical" evidence="1">
    <location>
        <begin position="135"/>
        <end position="157"/>
    </location>
</feature>
<feature type="transmembrane region" description="Helical" evidence="1">
    <location>
        <begin position="12"/>
        <end position="31"/>
    </location>
</feature>
<evidence type="ECO:0000313" key="2">
    <source>
        <dbReference type="EMBL" id="PRY51558.1"/>
    </source>
</evidence>